<reference evidence="1 2" key="1">
    <citation type="journal article" date="2024" name="Plant J.">
        <title>Genome sequences and population genomics reveal climatic adaptation and genomic divergence between two closely related sweetgum species.</title>
        <authorList>
            <person name="Xu W.Q."/>
            <person name="Ren C.Q."/>
            <person name="Zhang X.Y."/>
            <person name="Comes H.P."/>
            <person name="Liu X.H."/>
            <person name="Li Y.G."/>
            <person name="Kettle C.J."/>
            <person name="Jalonen R."/>
            <person name="Gaisberger H."/>
            <person name="Ma Y.Z."/>
            <person name="Qiu Y.X."/>
        </authorList>
    </citation>
    <scope>NUCLEOTIDE SEQUENCE [LARGE SCALE GENOMIC DNA]</scope>
    <source>
        <strain evidence="1">Hangzhou</strain>
    </source>
</reference>
<comment type="caution">
    <text evidence="1">The sequence shown here is derived from an EMBL/GenBank/DDBJ whole genome shotgun (WGS) entry which is preliminary data.</text>
</comment>
<gene>
    <name evidence="1" type="ORF">L1049_005339</name>
</gene>
<accession>A0AAP0RU57</accession>
<organism evidence="1 2">
    <name type="scientific">Liquidambar formosana</name>
    <name type="common">Formosan gum</name>
    <dbReference type="NCBI Taxonomy" id="63359"/>
    <lineage>
        <taxon>Eukaryota</taxon>
        <taxon>Viridiplantae</taxon>
        <taxon>Streptophyta</taxon>
        <taxon>Embryophyta</taxon>
        <taxon>Tracheophyta</taxon>
        <taxon>Spermatophyta</taxon>
        <taxon>Magnoliopsida</taxon>
        <taxon>eudicotyledons</taxon>
        <taxon>Gunneridae</taxon>
        <taxon>Pentapetalae</taxon>
        <taxon>Saxifragales</taxon>
        <taxon>Altingiaceae</taxon>
        <taxon>Liquidambar</taxon>
    </lineage>
</organism>
<dbReference type="AlphaFoldDB" id="A0AAP0RU57"/>
<evidence type="ECO:0000313" key="2">
    <source>
        <dbReference type="Proteomes" id="UP001415857"/>
    </source>
</evidence>
<protein>
    <submittedName>
        <fullName evidence="1">Uncharacterized protein</fullName>
    </submittedName>
</protein>
<name>A0AAP0RU57_LIQFO</name>
<dbReference type="Proteomes" id="UP001415857">
    <property type="component" value="Unassembled WGS sequence"/>
</dbReference>
<evidence type="ECO:0000313" key="1">
    <source>
        <dbReference type="EMBL" id="KAK9282422.1"/>
    </source>
</evidence>
<keyword evidence="2" id="KW-1185">Reference proteome</keyword>
<proteinExistence type="predicted"/>
<dbReference type="EMBL" id="JBBPBK010000007">
    <property type="protein sequence ID" value="KAK9282422.1"/>
    <property type="molecule type" value="Genomic_DNA"/>
</dbReference>
<sequence>MGCGQKALSDECYSLQWTLVVSNELRDSDHRLRQCSTPLSSQAIADGDRGNKTASPFLEQI</sequence>